<dbReference type="GO" id="GO:0043015">
    <property type="term" value="F:gamma-tubulin binding"/>
    <property type="evidence" value="ECO:0007669"/>
    <property type="project" value="InterPro"/>
</dbReference>
<dbReference type="InterPro" id="IPR040457">
    <property type="entry name" value="GCP_C"/>
</dbReference>
<evidence type="ECO:0000259" key="6">
    <source>
        <dbReference type="Pfam" id="PF04130"/>
    </source>
</evidence>
<dbReference type="EMBL" id="GGYP01000467">
    <property type="protein sequence ID" value="MDE45238.1"/>
    <property type="molecule type" value="Transcribed_RNA"/>
</dbReference>
<evidence type="ECO:0000256" key="4">
    <source>
        <dbReference type="ARBA" id="ARBA00022701"/>
    </source>
</evidence>
<dbReference type="GO" id="GO:0005874">
    <property type="term" value="C:microtubule"/>
    <property type="evidence" value="ECO:0007669"/>
    <property type="project" value="UniProtKB-KW"/>
</dbReference>
<feature type="domain" description="Gamma tubulin complex component protein N-terminal" evidence="7">
    <location>
        <begin position="18"/>
        <end position="377"/>
    </location>
</feature>
<dbReference type="GO" id="GO:0031122">
    <property type="term" value="P:cytoplasmic microtubule organization"/>
    <property type="evidence" value="ECO:0007669"/>
    <property type="project" value="TreeGrafter"/>
</dbReference>
<dbReference type="Pfam" id="PF17681">
    <property type="entry name" value="GCP_N_terminal"/>
    <property type="match status" value="1"/>
</dbReference>
<dbReference type="PANTHER" id="PTHR19302">
    <property type="entry name" value="GAMMA TUBULIN COMPLEX PROTEIN"/>
    <property type="match status" value="1"/>
</dbReference>
<dbReference type="InterPro" id="IPR042241">
    <property type="entry name" value="GCP_C_sf"/>
</dbReference>
<dbReference type="GO" id="GO:0000922">
    <property type="term" value="C:spindle pole"/>
    <property type="evidence" value="ECO:0007669"/>
    <property type="project" value="InterPro"/>
</dbReference>
<dbReference type="GO" id="GO:0051321">
    <property type="term" value="P:meiotic cell cycle"/>
    <property type="evidence" value="ECO:0007669"/>
    <property type="project" value="TreeGrafter"/>
</dbReference>
<accession>A0A6G1S4E0</accession>
<dbReference type="Gene3D" id="1.20.120.1900">
    <property type="entry name" value="Gamma-tubulin complex, C-terminal domain"/>
    <property type="match status" value="1"/>
</dbReference>
<evidence type="ECO:0000256" key="5">
    <source>
        <dbReference type="ARBA" id="ARBA00023212"/>
    </source>
</evidence>
<feature type="domain" description="Gamma tubulin complex component C-terminal" evidence="6">
    <location>
        <begin position="382"/>
        <end position="648"/>
    </location>
</feature>
<organism evidence="8">
    <name type="scientific">Aceria tosichella</name>
    <name type="common">wheat curl mite</name>
    <dbReference type="NCBI Taxonomy" id="561515"/>
    <lineage>
        <taxon>Eukaryota</taxon>
        <taxon>Metazoa</taxon>
        <taxon>Ecdysozoa</taxon>
        <taxon>Arthropoda</taxon>
        <taxon>Chelicerata</taxon>
        <taxon>Arachnida</taxon>
        <taxon>Acari</taxon>
        <taxon>Acariformes</taxon>
        <taxon>Trombidiformes</taxon>
        <taxon>Prostigmata</taxon>
        <taxon>Eupodina</taxon>
        <taxon>Eriophyoidea</taxon>
        <taxon>Eriophyidae</taxon>
        <taxon>Eriophyinae</taxon>
        <taxon>Aceriini</taxon>
        <taxon>Aceria</taxon>
    </lineage>
</organism>
<dbReference type="GO" id="GO:0051225">
    <property type="term" value="P:spindle assembly"/>
    <property type="evidence" value="ECO:0007669"/>
    <property type="project" value="TreeGrafter"/>
</dbReference>
<evidence type="ECO:0000256" key="3">
    <source>
        <dbReference type="ARBA" id="ARBA00022490"/>
    </source>
</evidence>
<evidence type="ECO:0000259" key="7">
    <source>
        <dbReference type="Pfam" id="PF17681"/>
    </source>
</evidence>
<sequence>MDYCVGKVNTNFKEFDLMREVLFALQGLNGRIIRQDVDGRFTITKSHIGMIDPTQRMLLEKLTSFGWLVNKIKNHINLVNKDPSQGKVSQCLAAALNNELLEYYHMVTQIEQKLQSQQIPSVTLHQIHVWSLDHYFRLKTLAMLVECCKGERGGHLARIVYRFMQQGDKQIRAIITRILSQIVLPIRHMLSQWIFHGEIQDPYDEFFICLDDHVAVEGLTSSVTMMSLSYATLQTGHLTQYQQTNNDSKHYLPHHIQPLHRPHHLPISSSMTSLSSTSADEKKYIINDYMMPGFITRQQANKILATGKAIHLLRKVCADSIASSVPGYDDLKKSFESTNIESLFRSMGISNCEENEFENLLNTAYKEVSQKALALLFGNYKLRSHFRGLRQYLLLGQGDFIRHLMDLLGTELDKPSSECRFHNILSVLDSAMRSTNAQFDEPDVTNRLDCRLLDASSSQATGWDIFSLVYKVDGPISTIFTEEKIRDYIDIFRQLWRTKRVEHVLTSIWSNQMLYSKLASNIPSVSSVLHTANILLSSMIHFMQHFQNFIMFEVVECSWVELVAATDVAKDVDDVIAAHDSYLRKIKSGIMCQKDMLFDCIWEFQHLMTSLWRHLDGELCDLPKADLQFILSDYQTKIQAIATKFQMNRQIKLEKQPLSENLSKF</sequence>
<dbReference type="Pfam" id="PF04130">
    <property type="entry name" value="GCP_C_terminal"/>
    <property type="match status" value="1"/>
</dbReference>
<dbReference type="InterPro" id="IPR007259">
    <property type="entry name" value="GCP"/>
</dbReference>
<comment type="subcellular location">
    <subcellularLocation>
        <location evidence="1">Cytoplasm</location>
        <location evidence="1">Cytoskeleton</location>
    </subcellularLocation>
</comment>
<keyword evidence="3" id="KW-0963">Cytoplasm</keyword>
<proteinExistence type="inferred from homology"/>
<evidence type="ECO:0000256" key="2">
    <source>
        <dbReference type="ARBA" id="ARBA00010337"/>
    </source>
</evidence>
<dbReference type="InterPro" id="IPR041470">
    <property type="entry name" value="GCP_N"/>
</dbReference>
<keyword evidence="5" id="KW-0206">Cytoskeleton</keyword>
<reference evidence="8" key="1">
    <citation type="submission" date="2018-10" db="EMBL/GenBank/DDBJ databases">
        <title>Transcriptome assembly of Aceria tosichella (Wheat curl mite) Type 2.</title>
        <authorList>
            <person name="Scully E.D."/>
            <person name="Geib S.M."/>
            <person name="Palmer N.A."/>
            <person name="Gupta A.K."/>
            <person name="Sarath G."/>
            <person name="Tatineni S."/>
        </authorList>
    </citation>
    <scope>NUCLEOTIDE SEQUENCE</scope>
    <source>
        <strain evidence="8">LincolnNE</strain>
    </source>
</reference>
<dbReference type="AlphaFoldDB" id="A0A6G1S4E0"/>
<keyword evidence="4" id="KW-0493">Microtubule</keyword>
<comment type="similarity">
    <text evidence="2">Belongs to the TUBGCP family.</text>
</comment>
<protein>
    <submittedName>
        <fullName evidence="8">Gamma-tubulin complex component 3</fullName>
    </submittedName>
</protein>
<dbReference type="GO" id="GO:0007020">
    <property type="term" value="P:microtubule nucleation"/>
    <property type="evidence" value="ECO:0007669"/>
    <property type="project" value="InterPro"/>
</dbReference>
<dbReference type="GO" id="GO:0000278">
    <property type="term" value="P:mitotic cell cycle"/>
    <property type="evidence" value="ECO:0007669"/>
    <property type="project" value="TreeGrafter"/>
</dbReference>
<dbReference type="GO" id="GO:0000930">
    <property type="term" value="C:gamma-tubulin complex"/>
    <property type="evidence" value="ECO:0007669"/>
    <property type="project" value="TreeGrafter"/>
</dbReference>
<dbReference type="PANTHER" id="PTHR19302:SF14">
    <property type="entry name" value="GAMMA-TUBULIN COMPLEX COMPONENT 3"/>
    <property type="match status" value="1"/>
</dbReference>
<evidence type="ECO:0000256" key="1">
    <source>
        <dbReference type="ARBA" id="ARBA00004245"/>
    </source>
</evidence>
<gene>
    <name evidence="8" type="primary">tubgcp3</name>
    <name evidence="8" type="ORF">g.12510</name>
</gene>
<dbReference type="GO" id="GO:0051011">
    <property type="term" value="F:microtubule minus-end binding"/>
    <property type="evidence" value="ECO:0007669"/>
    <property type="project" value="TreeGrafter"/>
</dbReference>
<name>A0A6G1S4E0_9ACAR</name>
<evidence type="ECO:0000313" key="8">
    <source>
        <dbReference type="EMBL" id="MDE45238.1"/>
    </source>
</evidence>